<reference evidence="3" key="1">
    <citation type="journal article" date="2013" name="Science">
        <title>The Amborella genome and the evolution of flowering plants.</title>
        <authorList>
            <consortium name="Amborella Genome Project"/>
        </authorList>
    </citation>
    <scope>NUCLEOTIDE SEQUENCE [LARGE SCALE GENOMIC DNA]</scope>
</reference>
<proteinExistence type="predicted"/>
<dbReference type="EMBL" id="KI397513">
    <property type="protein sequence ID" value="ERM94049.1"/>
    <property type="molecule type" value="Genomic_DNA"/>
</dbReference>
<feature type="compositionally biased region" description="Polar residues" evidence="1">
    <location>
        <begin position="26"/>
        <end position="41"/>
    </location>
</feature>
<evidence type="ECO:0000256" key="1">
    <source>
        <dbReference type="SAM" id="MobiDB-lite"/>
    </source>
</evidence>
<sequence length="105" mass="11359">MWMGRIEQHSTAGSPSTPSMLPLKITNASNLNNGDAPTQMNYPSVVPSTSCGERGATFPYTAMVVGCRSKFYTIQDHPTDGSDPTTRYYSNMTCSFPVKIGALES</sequence>
<organism evidence="2 3">
    <name type="scientific">Amborella trichopoda</name>
    <dbReference type="NCBI Taxonomy" id="13333"/>
    <lineage>
        <taxon>Eukaryota</taxon>
        <taxon>Viridiplantae</taxon>
        <taxon>Streptophyta</taxon>
        <taxon>Embryophyta</taxon>
        <taxon>Tracheophyta</taxon>
        <taxon>Spermatophyta</taxon>
        <taxon>Magnoliopsida</taxon>
        <taxon>Amborellales</taxon>
        <taxon>Amborellaceae</taxon>
        <taxon>Amborella</taxon>
    </lineage>
</organism>
<keyword evidence="3" id="KW-1185">Reference proteome</keyword>
<protein>
    <submittedName>
        <fullName evidence="2">Uncharacterized protein</fullName>
    </submittedName>
</protein>
<evidence type="ECO:0000313" key="3">
    <source>
        <dbReference type="Proteomes" id="UP000017836"/>
    </source>
</evidence>
<dbReference type="HOGENOM" id="CLU_2240197_0_0_1"/>
<accession>W1NFS9</accession>
<dbReference type="AlphaFoldDB" id="W1NFS9"/>
<gene>
    <name evidence="2" type="ORF">AMTR_s00010p00050670</name>
</gene>
<evidence type="ECO:0000313" key="2">
    <source>
        <dbReference type="EMBL" id="ERM94049.1"/>
    </source>
</evidence>
<feature type="compositionally biased region" description="Polar residues" evidence="1">
    <location>
        <begin position="9"/>
        <end position="19"/>
    </location>
</feature>
<dbReference type="Proteomes" id="UP000017836">
    <property type="component" value="Unassembled WGS sequence"/>
</dbReference>
<dbReference type="Gramene" id="ERM94049">
    <property type="protein sequence ID" value="ERM94049"/>
    <property type="gene ID" value="AMTR_s00010p00050670"/>
</dbReference>
<name>W1NFS9_AMBTC</name>
<feature type="region of interest" description="Disordered" evidence="1">
    <location>
        <begin position="1"/>
        <end position="41"/>
    </location>
</feature>